<feature type="compositionally biased region" description="Low complexity" evidence="1">
    <location>
        <begin position="172"/>
        <end position="183"/>
    </location>
</feature>
<keyword evidence="3" id="KW-1185">Reference proteome</keyword>
<dbReference type="EMBL" id="CCBN010000006">
    <property type="protein sequence ID" value="CDO54080.1"/>
    <property type="molecule type" value="Genomic_DNA"/>
</dbReference>
<feature type="region of interest" description="Disordered" evidence="1">
    <location>
        <begin position="1"/>
        <end position="62"/>
    </location>
</feature>
<proteinExistence type="predicted"/>
<dbReference type="AlphaFoldDB" id="A0A0J9XA46"/>
<accession>A0A0J9XA46</accession>
<evidence type="ECO:0000313" key="3">
    <source>
        <dbReference type="Proteomes" id="UP000242525"/>
    </source>
</evidence>
<feature type="region of interest" description="Disordered" evidence="1">
    <location>
        <begin position="155"/>
        <end position="195"/>
    </location>
</feature>
<comment type="caution">
    <text evidence="2">The sequence shown here is derived from an EMBL/GenBank/DDBJ whole genome shotgun (WGS) entry which is preliminary data.</text>
</comment>
<feature type="compositionally biased region" description="Polar residues" evidence="1">
    <location>
        <begin position="46"/>
        <end position="56"/>
    </location>
</feature>
<evidence type="ECO:0000256" key="1">
    <source>
        <dbReference type="SAM" id="MobiDB-lite"/>
    </source>
</evidence>
<organism evidence="2 3">
    <name type="scientific">Geotrichum candidum</name>
    <name type="common">Oospora lactis</name>
    <name type="synonym">Dipodascus geotrichum</name>
    <dbReference type="NCBI Taxonomy" id="1173061"/>
    <lineage>
        <taxon>Eukaryota</taxon>
        <taxon>Fungi</taxon>
        <taxon>Dikarya</taxon>
        <taxon>Ascomycota</taxon>
        <taxon>Saccharomycotina</taxon>
        <taxon>Dipodascomycetes</taxon>
        <taxon>Dipodascales</taxon>
        <taxon>Dipodascaceae</taxon>
        <taxon>Geotrichum</taxon>
    </lineage>
</organism>
<reference evidence="2" key="1">
    <citation type="submission" date="2014-03" db="EMBL/GenBank/DDBJ databases">
        <authorList>
            <person name="Casaregola S."/>
        </authorList>
    </citation>
    <scope>NUCLEOTIDE SEQUENCE [LARGE SCALE GENOMIC DNA]</scope>
    <source>
        <strain evidence="2">CLIB 918</strain>
    </source>
</reference>
<evidence type="ECO:0000313" key="2">
    <source>
        <dbReference type="EMBL" id="CDO54080.1"/>
    </source>
</evidence>
<name>A0A0J9XA46_GEOCN</name>
<feature type="region of interest" description="Disordered" evidence="1">
    <location>
        <begin position="377"/>
        <end position="435"/>
    </location>
</feature>
<dbReference type="Proteomes" id="UP000242525">
    <property type="component" value="Unassembled WGS sequence"/>
</dbReference>
<sequence>MSSFISNPSPQLKITPPPPPSTTTSSANNTDTTRQRHRPPMLNLNGHPTTSISPSSKHALDNISSTTRNTFTTTTTLSTLTPSSGVFPALRTPKEIVLQDIAVQCISPALPSFDSSVMGVMERSKSIQEEQRRIIAQRRRDEGILSDEEDYRSHLRQGRMSNQPSPEPSNPPSSSREMSNNEPAEQKPKHSDSGIPVQTDLIVAESGNFIIEAVPTPTETRINPDAIAKPPSMSRKTRPGSIKIFPFDASRNDPPIKSAPLRYASQYSPHGYPSRRAPAAVAGGSAVPGSLISPLTSRFVGGPSYQQQQRQQPYQHQQQFRSGQQQKAAFLPSHHGAHQLNAPPLSAVPTSYNNPMLYMNQSLRNSDNFTSFIGNKGTAHKHTTAAPTALHEEDDDDDENDKRDPEDAALSDSDEAAATSKYKIHVPSSNLEPGMAKGAAIKVHYDDDDEEDDDANDLSDVESKAIAEEDERASSAPVAAIAAVATMVAASRKRRRQNDTKYNENTEADENARRKRFIAICGKLWDLVKSTD</sequence>
<feature type="compositionally biased region" description="Low complexity" evidence="1">
    <location>
        <begin position="22"/>
        <end position="32"/>
    </location>
</feature>
<feature type="compositionally biased region" description="Low complexity" evidence="1">
    <location>
        <begin position="306"/>
        <end position="326"/>
    </location>
</feature>
<gene>
    <name evidence="2" type="ORF">BN980_GECA06s04377g</name>
</gene>
<protein>
    <submittedName>
        <fullName evidence="2">Uncharacterized protein</fullName>
    </submittedName>
</protein>
<feature type="region of interest" description="Disordered" evidence="1">
    <location>
        <begin position="298"/>
        <end position="329"/>
    </location>
</feature>